<dbReference type="AlphaFoldDB" id="A0A5C4UWR3"/>
<organism evidence="2 3">
    <name type="scientific">Streptomyces sedi</name>
    <dbReference type="NCBI Taxonomy" id="555059"/>
    <lineage>
        <taxon>Bacteria</taxon>
        <taxon>Bacillati</taxon>
        <taxon>Actinomycetota</taxon>
        <taxon>Actinomycetes</taxon>
        <taxon>Kitasatosporales</taxon>
        <taxon>Streptomycetaceae</taxon>
        <taxon>Streptomyces</taxon>
    </lineage>
</organism>
<comment type="caution">
    <text evidence="2">The sequence shown here is derived from an EMBL/GenBank/DDBJ whole genome shotgun (WGS) entry which is preliminary data.</text>
</comment>
<sequence>MSDARGPAPDRLDAATLGVAALGERATLVQFSTAFCQPCRATRAVLADVAALVPGVLHVEVDAESRLALVRALDVRATPTTLVLDASGGVVVRAAGAPRRPEVIAALGAAIGG</sequence>
<dbReference type="EMBL" id="VDGT01000016">
    <property type="protein sequence ID" value="TNM27676.1"/>
    <property type="molecule type" value="Genomic_DNA"/>
</dbReference>
<dbReference type="RefSeq" id="WP_139647250.1">
    <property type="nucleotide sequence ID" value="NZ_BAAAZS010000046.1"/>
</dbReference>
<feature type="domain" description="Thioredoxin" evidence="1">
    <location>
        <begin position="1"/>
        <end position="112"/>
    </location>
</feature>
<evidence type="ECO:0000259" key="1">
    <source>
        <dbReference type="PROSITE" id="PS51352"/>
    </source>
</evidence>
<keyword evidence="3" id="KW-1185">Reference proteome</keyword>
<evidence type="ECO:0000313" key="2">
    <source>
        <dbReference type="EMBL" id="TNM27676.1"/>
    </source>
</evidence>
<dbReference type="Gene3D" id="3.40.30.10">
    <property type="entry name" value="Glutaredoxin"/>
    <property type="match status" value="1"/>
</dbReference>
<reference evidence="2 3" key="1">
    <citation type="submission" date="2019-06" db="EMBL/GenBank/DDBJ databases">
        <title>Draft genome of Streptomyces sedi sp. JCM16909.</title>
        <authorList>
            <person name="Klykleung N."/>
            <person name="Tanasupawat S."/>
            <person name="Kudo T."/>
            <person name="Yuki M."/>
            <person name="Ohkuma M."/>
        </authorList>
    </citation>
    <scope>NUCLEOTIDE SEQUENCE [LARGE SCALE GENOMIC DNA]</scope>
    <source>
        <strain evidence="2 3">JCM 16909</strain>
    </source>
</reference>
<dbReference type="PROSITE" id="PS51352">
    <property type="entry name" value="THIOREDOXIN_2"/>
    <property type="match status" value="1"/>
</dbReference>
<protein>
    <submittedName>
        <fullName evidence="2">Thioredoxin family protein</fullName>
    </submittedName>
</protein>
<dbReference type="Proteomes" id="UP000311713">
    <property type="component" value="Unassembled WGS sequence"/>
</dbReference>
<dbReference type="CDD" id="cd02947">
    <property type="entry name" value="TRX_family"/>
    <property type="match status" value="1"/>
</dbReference>
<dbReference type="InterPro" id="IPR013766">
    <property type="entry name" value="Thioredoxin_domain"/>
</dbReference>
<dbReference type="Pfam" id="PF00085">
    <property type="entry name" value="Thioredoxin"/>
    <property type="match status" value="1"/>
</dbReference>
<dbReference type="SUPFAM" id="SSF52833">
    <property type="entry name" value="Thioredoxin-like"/>
    <property type="match status" value="1"/>
</dbReference>
<accession>A0A5C4UWR3</accession>
<gene>
    <name evidence="2" type="ORF">FH715_19900</name>
</gene>
<dbReference type="OrthoDB" id="1495530at2"/>
<proteinExistence type="predicted"/>
<name>A0A5C4UWR3_9ACTN</name>
<dbReference type="InterPro" id="IPR036249">
    <property type="entry name" value="Thioredoxin-like_sf"/>
</dbReference>
<evidence type="ECO:0000313" key="3">
    <source>
        <dbReference type="Proteomes" id="UP000311713"/>
    </source>
</evidence>